<protein>
    <submittedName>
        <fullName evidence="3">Glycosyltransferase family 4 protein</fullName>
    </submittedName>
</protein>
<keyword evidence="4" id="KW-1185">Reference proteome</keyword>
<evidence type="ECO:0000313" key="4">
    <source>
        <dbReference type="Proteomes" id="UP000651010"/>
    </source>
</evidence>
<dbReference type="InterPro" id="IPR050194">
    <property type="entry name" value="Glycosyltransferase_grp1"/>
</dbReference>
<dbReference type="Gene3D" id="3.40.50.2000">
    <property type="entry name" value="Glycogen Phosphorylase B"/>
    <property type="match status" value="2"/>
</dbReference>
<dbReference type="Pfam" id="PF00534">
    <property type="entry name" value="Glycos_transf_1"/>
    <property type="match status" value="1"/>
</dbReference>
<proteinExistence type="predicted"/>
<dbReference type="CDD" id="cd03801">
    <property type="entry name" value="GT4_PimA-like"/>
    <property type="match status" value="1"/>
</dbReference>
<evidence type="ECO:0000259" key="1">
    <source>
        <dbReference type="Pfam" id="PF00534"/>
    </source>
</evidence>
<accession>A0ABR9G8P5</accession>
<evidence type="ECO:0000313" key="3">
    <source>
        <dbReference type="EMBL" id="MBE1160428.1"/>
    </source>
</evidence>
<name>A0ABR9G8P5_9GAMM</name>
<sequence length="392" mass="41955">MSERVKPRILMITRNLPPLVGGMERLNWNMAEGLSRHADVRIVAPAGAGAMAPADTAVCEVPLKPLWRFLWSANLAALSEARSFRPHVILAGSGLTAPLAWQAARVSGAASMAYVHGLDLVVKHPVYRGLWLPAIRRMDRLLANSRATAALAVQAGADPARMSVVHPGVKLPEIFRSDADVQAFLAGQGLLGRTLLLSVGRLSERKGLKEFVQHALPRIVKARPDVMLLVAGDVPANALSSRAQLPEHVLAEAERAGVAAHVRFMGGVSDETLEILFRSVDAHVFPIRDIAGDPEGFGMVAIEAAAFGVPTAAFACGGVVDAVSEGRSGRLVAPADYPALAEAVLDVLARRASFRQPCTEFAAQFEWTQFHQRMLSEVTSMLEGMGHVHAAH</sequence>
<dbReference type="SUPFAM" id="SSF53756">
    <property type="entry name" value="UDP-Glycosyltransferase/glycogen phosphorylase"/>
    <property type="match status" value="1"/>
</dbReference>
<dbReference type="EMBL" id="JACZZA010000004">
    <property type="protein sequence ID" value="MBE1160428.1"/>
    <property type="molecule type" value="Genomic_DNA"/>
</dbReference>
<feature type="domain" description="Glycosyltransferase subfamily 4-like N-terminal" evidence="2">
    <location>
        <begin position="20"/>
        <end position="170"/>
    </location>
</feature>
<dbReference type="InterPro" id="IPR001296">
    <property type="entry name" value="Glyco_trans_1"/>
</dbReference>
<dbReference type="PANTHER" id="PTHR45947:SF3">
    <property type="entry name" value="SULFOQUINOVOSYL TRANSFERASE SQD2"/>
    <property type="match status" value="1"/>
</dbReference>
<evidence type="ECO:0000259" key="2">
    <source>
        <dbReference type="Pfam" id="PF13439"/>
    </source>
</evidence>
<dbReference type="InterPro" id="IPR028098">
    <property type="entry name" value="Glyco_trans_4-like_N"/>
</dbReference>
<gene>
    <name evidence="3" type="ORF">IGX34_08500</name>
</gene>
<dbReference type="Proteomes" id="UP000651010">
    <property type="component" value="Unassembled WGS sequence"/>
</dbReference>
<reference evidence="3 4" key="1">
    <citation type="submission" date="2020-09" db="EMBL/GenBank/DDBJ databases">
        <title>Dyella sp. 7MK23 isolated from forest soil.</title>
        <authorList>
            <person name="Fu J."/>
        </authorList>
    </citation>
    <scope>NUCLEOTIDE SEQUENCE [LARGE SCALE GENOMIC DNA]</scope>
    <source>
        <strain evidence="3 4">7MK23</strain>
    </source>
</reference>
<dbReference type="Pfam" id="PF13439">
    <property type="entry name" value="Glyco_transf_4"/>
    <property type="match status" value="1"/>
</dbReference>
<dbReference type="PANTHER" id="PTHR45947">
    <property type="entry name" value="SULFOQUINOVOSYL TRANSFERASE SQD2"/>
    <property type="match status" value="1"/>
</dbReference>
<feature type="domain" description="Glycosyl transferase family 1" evidence="1">
    <location>
        <begin position="193"/>
        <end position="361"/>
    </location>
</feature>
<comment type="caution">
    <text evidence="3">The sequence shown here is derived from an EMBL/GenBank/DDBJ whole genome shotgun (WGS) entry which is preliminary data.</text>
</comment>
<organism evidence="3 4">
    <name type="scientific">Dyella acidiphila</name>
    <dbReference type="NCBI Taxonomy" id="2775866"/>
    <lineage>
        <taxon>Bacteria</taxon>
        <taxon>Pseudomonadati</taxon>
        <taxon>Pseudomonadota</taxon>
        <taxon>Gammaproteobacteria</taxon>
        <taxon>Lysobacterales</taxon>
        <taxon>Rhodanobacteraceae</taxon>
        <taxon>Dyella</taxon>
    </lineage>
</organism>